<evidence type="ECO:0000256" key="6">
    <source>
        <dbReference type="ARBA" id="ARBA00022781"/>
    </source>
</evidence>
<dbReference type="EMBL" id="VBOT01000040">
    <property type="protein sequence ID" value="TMQ52201.1"/>
    <property type="molecule type" value="Genomic_DNA"/>
</dbReference>
<feature type="transmembrane region" description="Helical" evidence="11">
    <location>
        <begin position="157"/>
        <end position="179"/>
    </location>
</feature>
<evidence type="ECO:0000313" key="14">
    <source>
        <dbReference type="Proteomes" id="UP000320184"/>
    </source>
</evidence>
<dbReference type="GO" id="GO:0046933">
    <property type="term" value="F:proton-transporting ATP synthase activity, rotational mechanism"/>
    <property type="evidence" value="ECO:0007669"/>
    <property type="project" value="UniProtKB-UniRule"/>
</dbReference>
<dbReference type="InterPro" id="IPR000568">
    <property type="entry name" value="ATP_synth_F0_asu"/>
</dbReference>
<comment type="function">
    <text evidence="11 12">Key component of the proton channel; it plays a direct role in the translocation of protons across the membrane.</text>
</comment>
<evidence type="ECO:0000256" key="3">
    <source>
        <dbReference type="ARBA" id="ARBA00022448"/>
    </source>
</evidence>
<keyword evidence="10 11" id="KW-0066">ATP synthesis</keyword>
<keyword evidence="8 11" id="KW-0406">Ion transport</keyword>
<comment type="subcellular location">
    <subcellularLocation>
        <location evidence="11 12">Cell membrane</location>
        <topology evidence="11 12">Multi-pass membrane protein</topology>
    </subcellularLocation>
    <subcellularLocation>
        <location evidence="1">Membrane</location>
        <topology evidence="1">Multi-pass membrane protein</topology>
    </subcellularLocation>
</comment>
<keyword evidence="4 11" id="KW-0138">CF(0)</keyword>
<evidence type="ECO:0000256" key="2">
    <source>
        <dbReference type="ARBA" id="ARBA00006810"/>
    </source>
</evidence>
<dbReference type="AlphaFoldDB" id="A0A538SLG2"/>
<dbReference type="Gene3D" id="1.20.120.220">
    <property type="entry name" value="ATP synthase, F0 complex, subunit A"/>
    <property type="match status" value="1"/>
</dbReference>
<feature type="transmembrane region" description="Helical" evidence="11">
    <location>
        <begin position="120"/>
        <end position="136"/>
    </location>
</feature>
<proteinExistence type="inferred from homology"/>
<reference evidence="13 14" key="1">
    <citation type="journal article" date="2019" name="Nat. Microbiol.">
        <title>Mediterranean grassland soil C-N compound turnover is dependent on rainfall and depth, and is mediated by genomically divergent microorganisms.</title>
        <authorList>
            <person name="Diamond S."/>
            <person name="Andeer P.F."/>
            <person name="Li Z."/>
            <person name="Crits-Christoph A."/>
            <person name="Burstein D."/>
            <person name="Anantharaman K."/>
            <person name="Lane K.R."/>
            <person name="Thomas B.C."/>
            <person name="Pan C."/>
            <person name="Northen T.R."/>
            <person name="Banfield J.F."/>
        </authorList>
    </citation>
    <scope>NUCLEOTIDE SEQUENCE [LARGE SCALE GENOMIC DNA]</scope>
    <source>
        <strain evidence="13">WS_3</strain>
    </source>
</reference>
<keyword evidence="6 11" id="KW-0375">Hydrogen ion transport</keyword>
<keyword evidence="5 11" id="KW-0812">Transmembrane</keyword>
<comment type="similarity">
    <text evidence="2 11 12">Belongs to the ATPase A chain family.</text>
</comment>
<dbReference type="PANTHER" id="PTHR42823">
    <property type="entry name" value="ATP SYNTHASE SUBUNIT A, CHLOROPLASTIC"/>
    <property type="match status" value="1"/>
</dbReference>
<dbReference type="PRINTS" id="PR00123">
    <property type="entry name" value="ATPASEA"/>
</dbReference>
<dbReference type="SUPFAM" id="SSF81336">
    <property type="entry name" value="F1F0 ATP synthase subunit A"/>
    <property type="match status" value="1"/>
</dbReference>
<gene>
    <name evidence="11 13" type="primary">atpB</name>
    <name evidence="13" type="ORF">E6K73_03540</name>
</gene>
<evidence type="ECO:0000256" key="11">
    <source>
        <dbReference type="HAMAP-Rule" id="MF_01393"/>
    </source>
</evidence>
<organism evidence="13 14">
    <name type="scientific">Eiseniibacteriota bacterium</name>
    <dbReference type="NCBI Taxonomy" id="2212470"/>
    <lineage>
        <taxon>Bacteria</taxon>
        <taxon>Candidatus Eiseniibacteriota</taxon>
    </lineage>
</organism>
<evidence type="ECO:0000256" key="7">
    <source>
        <dbReference type="ARBA" id="ARBA00022989"/>
    </source>
</evidence>
<dbReference type="GO" id="GO:0042777">
    <property type="term" value="P:proton motive force-driven plasma membrane ATP synthesis"/>
    <property type="evidence" value="ECO:0007669"/>
    <property type="project" value="TreeGrafter"/>
</dbReference>
<evidence type="ECO:0000256" key="5">
    <source>
        <dbReference type="ARBA" id="ARBA00022692"/>
    </source>
</evidence>
<dbReference type="CDD" id="cd00310">
    <property type="entry name" value="ATP-synt_Fo_a_6"/>
    <property type="match status" value="1"/>
</dbReference>
<protein>
    <recommendedName>
        <fullName evidence="11 12">ATP synthase subunit a</fullName>
    </recommendedName>
    <alternativeName>
        <fullName evidence="11">ATP synthase F0 sector subunit a</fullName>
    </alternativeName>
    <alternativeName>
        <fullName evidence="11">F-ATPase subunit 6</fullName>
    </alternativeName>
</protein>
<dbReference type="InterPro" id="IPR045082">
    <property type="entry name" value="ATP_syn_F0_a_bact/chloroplast"/>
</dbReference>
<dbReference type="InterPro" id="IPR035908">
    <property type="entry name" value="F0_ATP_A_sf"/>
</dbReference>
<accession>A0A538SLG2</accession>
<sequence length="227" mass="25176">MFIAILLCVVAFIASRRPQMIPGPLQNVVETLVEGLHDFVVGILGPRHGPRYVPFLGTLFIYILAMNLFGLIPFMDSPTSSLNVTVSLALVVFLFSQYIGFRELGFVGYFDHMMGSPRTFIGWILVPLMLPIHLMGELAKPISLSCRLFGNIFGEDMLLVAFATLGVTTLSFAHLPFGLPLQLPFMFLALLTSTLQALVFTVLSTIYFLLMLPHDEHAHEGEAQHAH</sequence>
<dbReference type="GO" id="GO:0005886">
    <property type="term" value="C:plasma membrane"/>
    <property type="evidence" value="ECO:0007669"/>
    <property type="project" value="UniProtKB-SubCell"/>
</dbReference>
<dbReference type="Pfam" id="PF00119">
    <property type="entry name" value="ATP-synt_A"/>
    <property type="match status" value="1"/>
</dbReference>
<evidence type="ECO:0000313" key="13">
    <source>
        <dbReference type="EMBL" id="TMQ52201.1"/>
    </source>
</evidence>
<evidence type="ECO:0000256" key="1">
    <source>
        <dbReference type="ARBA" id="ARBA00004141"/>
    </source>
</evidence>
<evidence type="ECO:0000256" key="10">
    <source>
        <dbReference type="ARBA" id="ARBA00023310"/>
    </source>
</evidence>
<feature type="transmembrane region" description="Helical" evidence="11">
    <location>
        <begin position="52"/>
        <end position="74"/>
    </location>
</feature>
<dbReference type="Proteomes" id="UP000320184">
    <property type="component" value="Unassembled WGS sequence"/>
</dbReference>
<dbReference type="GO" id="GO:0045259">
    <property type="term" value="C:proton-transporting ATP synthase complex"/>
    <property type="evidence" value="ECO:0007669"/>
    <property type="project" value="UniProtKB-KW"/>
</dbReference>
<name>A0A538SLG2_UNCEI</name>
<evidence type="ECO:0000256" key="12">
    <source>
        <dbReference type="RuleBase" id="RU000483"/>
    </source>
</evidence>
<evidence type="ECO:0000256" key="8">
    <source>
        <dbReference type="ARBA" id="ARBA00023065"/>
    </source>
</evidence>
<keyword evidence="7 11" id="KW-1133">Transmembrane helix</keyword>
<dbReference type="NCBIfam" id="TIGR01131">
    <property type="entry name" value="ATP_synt_6_or_A"/>
    <property type="match status" value="1"/>
</dbReference>
<evidence type="ECO:0000256" key="4">
    <source>
        <dbReference type="ARBA" id="ARBA00022547"/>
    </source>
</evidence>
<evidence type="ECO:0000256" key="9">
    <source>
        <dbReference type="ARBA" id="ARBA00023136"/>
    </source>
</evidence>
<dbReference type="HAMAP" id="MF_01393">
    <property type="entry name" value="ATP_synth_a_bact"/>
    <property type="match status" value="1"/>
</dbReference>
<dbReference type="PANTHER" id="PTHR42823:SF3">
    <property type="entry name" value="ATP SYNTHASE SUBUNIT A, CHLOROPLASTIC"/>
    <property type="match status" value="1"/>
</dbReference>
<comment type="caution">
    <text evidence="13">The sequence shown here is derived from an EMBL/GenBank/DDBJ whole genome shotgun (WGS) entry which is preliminary data.</text>
</comment>
<keyword evidence="9 11" id="KW-0472">Membrane</keyword>
<keyword evidence="11" id="KW-1003">Cell membrane</keyword>
<keyword evidence="3 11" id="KW-0813">Transport</keyword>
<feature type="transmembrane region" description="Helical" evidence="11">
    <location>
        <begin position="81"/>
        <end position="100"/>
    </location>
</feature>
<feature type="transmembrane region" description="Helical" evidence="11">
    <location>
        <begin position="185"/>
        <end position="210"/>
    </location>
</feature>